<comment type="caution">
    <text evidence="5">The sequence shown here is derived from an EMBL/GenBank/DDBJ whole genome shotgun (WGS) entry which is preliminary data.</text>
</comment>
<dbReference type="GO" id="GO:0008967">
    <property type="term" value="F:phosphoglycolate phosphatase activity"/>
    <property type="evidence" value="ECO:0007669"/>
    <property type="project" value="UniProtKB-EC"/>
</dbReference>
<comment type="pathway">
    <text evidence="2">Organic acid metabolism; glycolate biosynthesis; glycolate from 2-phosphoglycolate: step 1/1.</text>
</comment>
<dbReference type="SFLD" id="SFLDS00003">
    <property type="entry name" value="Haloacid_Dehalogenase"/>
    <property type="match status" value="1"/>
</dbReference>
<dbReference type="InterPro" id="IPR023198">
    <property type="entry name" value="PGP-like_dom2"/>
</dbReference>
<dbReference type="InterPro" id="IPR036412">
    <property type="entry name" value="HAD-like_sf"/>
</dbReference>
<sequence>MFDTIVFDLDGTILNTLADIRNAVNYTLCCYGLKTASEDDIRHYVGSGLKNAIKSALADKGGLSLAEKETEKALLILISYYSKNAANLTEPYKGIESLLMKLVSRGIKVCVLTNKDESIAKALVMTFFPSVRFSFVRGKRPSSALKPDRALTLEVLSNIESKAERTIIVGDSDVDYMTALNAGAYPIIVSYGYKSEAELRKIGVKKTIKSVAELEKEIEKVAKVML</sequence>
<dbReference type="SUPFAM" id="SSF56784">
    <property type="entry name" value="HAD-like"/>
    <property type="match status" value="1"/>
</dbReference>
<gene>
    <name evidence="5" type="ORF">IAB12_07150</name>
</gene>
<reference evidence="5" key="2">
    <citation type="submission" date="2021-04" db="EMBL/GenBank/DDBJ databases">
        <authorList>
            <person name="Gilroy R."/>
        </authorList>
    </citation>
    <scope>NUCLEOTIDE SEQUENCE</scope>
    <source>
        <strain evidence="5">Gambia11-129</strain>
    </source>
</reference>
<name>A0A9D1PVA3_9SPIO</name>
<organism evidence="5 6">
    <name type="scientific">Candidatus Ornithospirochaeta avicola</name>
    <dbReference type="NCBI Taxonomy" id="2840896"/>
    <lineage>
        <taxon>Bacteria</taxon>
        <taxon>Pseudomonadati</taxon>
        <taxon>Spirochaetota</taxon>
        <taxon>Spirochaetia</taxon>
        <taxon>Spirochaetales</taxon>
        <taxon>Spirochaetaceae</taxon>
        <taxon>Spirochaetaceae incertae sedis</taxon>
        <taxon>Candidatus Ornithospirochaeta</taxon>
    </lineage>
</organism>
<keyword evidence="5" id="KW-0378">Hydrolase</keyword>
<dbReference type="EMBL" id="DXHU01000023">
    <property type="protein sequence ID" value="HIV99534.1"/>
    <property type="molecule type" value="Genomic_DNA"/>
</dbReference>
<dbReference type="InterPro" id="IPR006439">
    <property type="entry name" value="HAD-SF_hydro_IA"/>
</dbReference>
<dbReference type="InterPro" id="IPR023214">
    <property type="entry name" value="HAD_sf"/>
</dbReference>
<reference evidence="5" key="1">
    <citation type="journal article" date="2021" name="PeerJ">
        <title>Extensive microbial diversity within the chicken gut microbiome revealed by metagenomics and culture.</title>
        <authorList>
            <person name="Gilroy R."/>
            <person name="Ravi A."/>
            <person name="Getino M."/>
            <person name="Pursley I."/>
            <person name="Horton D.L."/>
            <person name="Alikhan N.F."/>
            <person name="Baker D."/>
            <person name="Gharbi K."/>
            <person name="Hall N."/>
            <person name="Watson M."/>
            <person name="Adriaenssens E.M."/>
            <person name="Foster-Nyarko E."/>
            <person name="Jarju S."/>
            <person name="Secka A."/>
            <person name="Antonio M."/>
            <person name="Oren A."/>
            <person name="Chaudhuri R.R."/>
            <person name="La Ragione R."/>
            <person name="Hildebrand F."/>
            <person name="Pallen M.J."/>
        </authorList>
    </citation>
    <scope>NUCLEOTIDE SEQUENCE</scope>
    <source>
        <strain evidence="5">Gambia11-129</strain>
    </source>
</reference>
<dbReference type="InterPro" id="IPR050155">
    <property type="entry name" value="HAD-like_hydrolase_sf"/>
</dbReference>
<evidence type="ECO:0000256" key="4">
    <source>
        <dbReference type="ARBA" id="ARBA00013078"/>
    </source>
</evidence>
<dbReference type="Gene3D" id="3.40.50.1000">
    <property type="entry name" value="HAD superfamily/HAD-like"/>
    <property type="match status" value="1"/>
</dbReference>
<dbReference type="Proteomes" id="UP000823936">
    <property type="component" value="Unassembled WGS sequence"/>
</dbReference>
<dbReference type="GO" id="GO:0005829">
    <property type="term" value="C:cytosol"/>
    <property type="evidence" value="ECO:0007669"/>
    <property type="project" value="TreeGrafter"/>
</dbReference>
<evidence type="ECO:0000313" key="5">
    <source>
        <dbReference type="EMBL" id="HIV99534.1"/>
    </source>
</evidence>
<dbReference type="SFLD" id="SFLDG01129">
    <property type="entry name" value="C1.5:_HAD__Beta-PGM__Phosphata"/>
    <property type="match status" value="1"/>
</dbReference>
<dbReference type="InterPro" id="IPR041492">
    <property type="entry name" value="HAD_2"/>
</dbReference>
<dbReference type="Gene3D" id="1.10.150.240">
    <property type="entry name" value="Putative phosphatase, domain 2"/>
    <property type="match status" value="1"/>
</dbReference>
<dbReference type="EC" id="3.1.3.18" evidence="4"/>
<comment type="catalytic activity">
    <reaction evidence="1">
        <text>2-phosphoglycolate + H2O = glycolate + phosphate</text>
        <dbReference type="Rhea" id="RHEA:14369"/>
        <dbReference type="ChEBI" id="CHEBI:15377"/>
        <dbReference type="ChEBI" id="CHEBI:29805"/>
        <dbReference type="ChEBI" id="CHEBI:43474"/>
        <dbReference type="ChEBI" id="CHEBI:58033"/>
        <dbReference type="EC" id="3.1.3.18"/>
    </reaction>
</comment>
<protein>
    <recommendedName>
        <fullName evidence="4">phosphoglycolate phosphatase</fullName>
        <ecNumber evidence="4">3.1.3.18</ecNumber>
    </recommendedName>
</protein>
<proteinExistence type="inferred from homology"/>
<dbReference type="PANTHER" id="PTHR43434">
    <property type="entry name" value="PHOSPHOGLYCOLATE PHOSPHATASE"/>
    <property type="match status" value="1"/>
</dbReference>
<evidence type="ECO:0000256" key="3">
    <source>
        <dbReference type="ARBA" id="ARBA00006171"/>
    </source>
</evidence>
<dbReference type="NCBIfam" id="TIGR01549">
    <property type="entry name" value="HAD-SF-IA-v1"/>
    <property type="match status" value="1"/>
</dbReference>
<dbReference type="GO" id="GO:0006281">
    <property type="term" value="P:DNA repair"/>
    <property type="evidence" value="ECO:0007669"/>
    <property type="project" value="TreeGrafter"/>
</dbReference>
<evidence type="ECO:0000256" key="1">
    <source>
        <dbReference type="ARBA" id="ARBA00000830"/>
    </source>
</evidence>
<dbReference type="Pfam" id="PF13419">
    <property type="entry name" value="HAD_2"/>
    <property type="match status" value="1"/>
</dbReference>
<comment type="similarity">
    <text evidence="3">Belongs to the HAD-like hydrolase superfamily. CbbY/CbbZ/Gph/YieH family.</text>
</comment>
<accession>A0A9D1PVA3</accession>
<dbReference type="AlphaFoldDB" id="A0A9D1PVA3"/>
<evidence type="ECO:0000313" key="6">
    <source>
        <dbReference type="Proteomes" id="UP000823936"/>
    </source>
</evidence>
<dbReference type="PANTHER" id="PTHR43434:SF1">
    <property type="entry name" value="PHOSPHOGLYCOLATE PHOSPHATASE"/>
    <property type="match status" value="1"/>
</dbReference>
<evidence type="ECO:0000256" key="2">
    <source>
        <dbReference type="ARBA" id="ARBA00004818"/>
    </source>
</evidence>